<organism evidence="3 4">
    <name type="scientific">Leishmania panamensis</name>
    <dbReference type="NCBI Taxonomy" id="5679"/>
    <lineage>
        <taxon>Eukaryota</taxon>
        <taxon>Discoba</taxon>
        <taxon>Euglenozoa</taxon>
        <taxon>Kinetoplastea</taxon>
        <taxon>Metakinetoplastina</taxon>
        <taxon>Trypanosomatida</taxon>
        <taxon>Trypanosomatidae</taxon>
        <taxon>Leishmaniinae</taxon>
        <taxon>Leishmania</taxon>
        <taxon>Leishmania guyanensis species complex</taxon>
    </lineage>
</organism>
<keyword evidence="1" id="KW-0175">Coiled coil</keyword>
<feature type="coiled-coil region" evidence="1">
    <location>
        <begin position="135"/>
        <end position="223"/>
    </location>
</feature>
<accession>A0A088S341</accession>
<evidence type="ECO:0000256" key="2">
    <source>
        <dbReference type="SAM" id="MobiDB-lite"/>
    </source>
</evidence>
<sequence length="360" mass="42825">MRLPPVESGPAAMTRRNYLVEMNRLRVSQYAPTRRQLEEEDLRIATTRQEEKRAKQAEWTQSRKKAADSHAAAAATSGRLLPGGCLRSMGASGRRPSVENTYKLQKEEEAAKKREYNRLYDQEARHQLAVREATLKQMRDEEAHQVEELRKVNAEQDRMAAEAHAKAMEEERQYLERMRQSNKRELAAKKAEQQAKHARDRQLQALVDENSRHRAEMDERRQKNVTRMLQLQNEEFHKEAMKNRQASEAKHYEEVAAMEERNRRLTKEEQEAAQRKKEQFCKEFEDCIARDKEYRRTHNYDEPEEVTRQRNELAAQSYRLILEEERLQKAERRQQYRKDLMDQIMAKQTYRMTHLDEPGV</sequence>
<dbReference type="KEGG" id="lpan:LPMP_355030"/>
<dbReference type="VEuPathDB" id="TriTrypDB:LPMP_355030"/>
<dbReference type="eggNOG" id="ENOG502S0Z8">
    <property type="taxonomic scope" value="Eukaryota"/>
</dbReference>
<keyword evidence="4" id="KW-1185">Reference proteome</keyword>
<evidence type="ECO:0000313" key="3">
    <source>
        <dbReference type="EMBL" id="AIO02634.1"/>
    </source>
</evidence>
<gene>
    <name evidence="3" type="ORF">LPMP_355030</name>
</gene>
<evidence type="ECO:0000256" key="1">
    <source>
        <dbReference type="SAM" id="Coils"/>
    </source>
</evidence>
<name>A0A088S341_LEIPA</name>
<reference evidence="3 4" key="1">
    <citation type="journal article" date="2015" name="Sci. Rep.">
        <title>The genome of Leishmania panamensis: insights into genomics of the L. (Viannia) subgenus.</title>
        <authorList>
            <person name="Llanes A."/>
            <person name="Restrepo C.M."/>
            <person name="Vecchio G.D."/>
            <person name="Anguizola F.J."/>
            <person name="Lleonart R."/>
        </authorList>
    </citation>
    <scope>NUCLEOTIDE SEQUENCE [LARGE SCALE GENOMIC DNA]</scope>
    <source>
        <strain evidence="3 4">MHOM/PA/94/PSC-1</strain>
    </source>
</reference>
<protein>
    <recommendedName>
        <fullName evidence="5">Trichohyalin-plectin-homology domain-containing protein</fullName>
    </recommendedName>
</protein>
<feature type="region of interest" description="Disordered" evidence="2">
    <location>
        <begin position="46"/>
        <end position="100"/>
    </location>
</feature>
<dbReference type="EMBL" id="CP009404">
    <property type="protein sequence ID" value="AIO02634.1"/>
    <property type="molecule type" value="Genomic_DNA"/>
</dbReference>
<evidence type="ECO:0008006" key="5">
    <source>
        <dbReference type="Google" id="ProtNLM"/>
    </source>
</evidence>
<dbReference type="Proteomes" id="UP000063063">
    <property type="component" value="Chromosome 35"/>
</dbReference>
<dbReference type="OrthoDB" id="273522at2759"/>
<dbReference type="VEuPathDB" id="TriTrypDB:LPAL13_350058800"/>
<feature type="coiled-coil region" evidence="1">
    <location>
        <begin position="248"/>
        <end position="278"/>
    </location>
</feature>
<evidence type="ECO:0000313" key="4">
    <source>
        <dbReference type="Proteomes" id="UP000063063"/>
    </source>
</evidence>
<proteinExistence type="predicted"/>
<dbReference type="GeneID" id="22579531"/>
<dbReference type="RefSeq" id="XP_010703434.1">
    <property type="nucleotide sequence ID" value="XM_010705132.1"/>
</dbReference>
<dbReference type="AlphaFoldDB" id="A0A088S341"/>